<dbReference type="FunFam" id="1.10.10.60:FF:000229">
    <property type="entry name" value="Homeobox-leucine zipper protein HDG1"/>
    <property type="match status" value="1"/>
</dbReference>
<dbReference type="InterPro" id="IPR002913">
    <property type="entry name" value="START_lipid-bd_dom"/>
</dbReference>
<evidence type="ECO:0000256" key="5">
    <source>
        <dbReference type="ARBA" id="ARBA00023125"/>
    </source>
</evidence>
<dbReference type="SMART" id="SM00389">
    <property type="entry name" value="HOX"/>
    <property type="match status" value="1"/>
</dbReference>
<keyword evidence="4 11" id="KW-0175">Coiled coil</keyword>
<keyword evidence="5 9" id="KW-0238">DNA-binding</keyword>
<evidence type="ECO:0000256" key="11">
    <source>
        <dbReference type="SAM" id="Coils"/>
    </source>
</evidence>
<dbReference type="InterPro" id="IPR009057">
    <property type="entry name" value="Homeodomain-like_sf"/>
</dbReference>
<dbReference type="CDD" id="cd08875">
    <property type="entry name" value="START_ArGLABRA2_like"/>
    <property type="match status" value="1"/>
</dbReference>
<dbReference type="GO" id="GO:0008289">
    <property type="term" value="F:lipid binding"/>
    <property type="evidence" value="ECO:0007669"/>
    <property type="project" value="InterPro"/>
</dbReference>
<dbReference type="InterPro" id="IPR057993">
    <property type="entry name" value="HD-Zip_IV_C"/>
</dbReference>
<dbReference type="FunFam" id="3.30.530.20:FF:000026">
    <property type="entry name" value="Homeobox-leucine zipper protein GLABRA 2"/>
    <property type="match status" value="1"/>
</dbReference>
<dbReference type="OrthoDB" id="6159439at2759"/>
<keyword evidence="3" id="KW-0805">Transcription regulation</keyword>
<dbReference type="Pfam" id="PF01852">
    <property type="entry name" value="START"/>
    <property type="match status" value="1"/>
</dbReference>
<keyword evidence="7" id="KW-0804">Transcription</keyword>
<dbReference type="GO" id="GO:0005634">
    <property type="term" value="C:nucleus"/>
    <property type="evidence" value="ECO:0007669"/>
    <property type="project" value="UniProtKB-SubCell"/>
</dbReference>
<evidence type="ECO:0000259" key="14">
    <source>
        <dbReference type="PROSITE" id="PS50848"/>
    </source>
</evidence>
<feature type="coiled-coil region" evidence="11">
    <location>
        <begin position="121"/>
        <end position="151"/>
    </location>
</feature>
<feature type="domain" description="START" evidence="14">
    <location>
        <begin position="242"/>
        <end position="474"/>
    </location>
</feature>
<dbReference type="InterPro" id="IPR042160">
    <property type="entry name" value="HD-Zip_IV"/>
</dbReference>
<dbReference type="Pfam" id="PF00046">
    <property type="entry name" value="Homeodomain"/>
    <property type="match status" value="1"/>
</dbReference>
<evidence type="ECO:0000256" key="10">
    <source>
        <dbReference type="RuleBase" id="RU000682"/>
    </source>
</evidence>
<feature type="DNA-binding region" description="Homeobox" evidence="9">
    <location>
        <begin position="64"/>
        <end position="123"/>
    </location>
</feature>
<gene>
    <name evidence="15" type="ORF">GIB67_043276</name>
</gene>
<feature type="region of interest" description="Disordered" evidence="12">
    <location>
        <begin position="1"/>
        <end position="71"/>
    </location>
</feature>
<dbReference type="SUPFAM" id="SSF46689">
    <property type="entry name" value="Homeodomain-like"/>
    <property type="match status" value="1"/>
</dbReference>
<dbReference type="GO" id="GO:0030154">
    <property type="term" value="P:cell differentiation"/>
    <property type="evidence" value="ECO:0007669"/>
    <property type="project" value="UniProtKB-ARBA"/>
</dbReference>
<comment type="caution">
    <text evidence="15">The sequence shown here is derived from an EMBL/GenBank/DDBJ whole genome shotgun (WGS) entry which is preliminary data.</text>
</comment>
<proteinExistence type="inferred from homology"/>
<evidence type="ECO:0000256" key="6">
    <source>
        <dbReference type="ARBA" id="ARBA00023155"/>
    </source>
</evidence>
<dbReference type="PANTHER" id="PTHR45654">
    <property type="entry name" value="HOMEOBOX-LEUCINE ZIPPER PROTEIN MERISTEM L1"/>
    <property type="match status" value="1"/>
</dbReference>
<evidence type="ECO:0000256" key="3">
    <source>
        <dbReference type="ARBA" id="ARBA00023015"/>
    </source>
</evidence>
<dbReference type="PANTHER" id="PTHR45654:SF77">
    <property type="entry name" value="HOMEOBOX-LEUCINE ZIPPER PROTEIN MERISTEM L1"/>
    <property type="match status" value="1"/>
</dbReference>
<evidence type="ECO:0000256" key="4">
    <source>
        <dbReference type="ARBA" id="ARBA00023054"/>
    </source>
</evidence>
<evidence type="ECO:0000259" key="13">
    <source>
        <dbReference type="PROSITE" id="PS50071"/>
    </source>
</evidence>
<dbReference type="Gene3D" id="3.30.530.20">
    <property type="match status" value="1"/>
</dbReference>
<sequence length="649" mass="72961">MYHPHMFDPNPHSHTLLNPMDMAQHPPENDGGRSRDDELESKSGSDNIEGGSGDEADPNSRPGKKKRYHRHTNHQINQMEAFFKQCAHPDDKQRKELGIELGLDPLQVKFWFQNKRTQMKTQHERHENNTLRAENDRLRAENMRYQEALQNSSCPNCGGPTTIGEMSFDEQQLRIENAKLKEEISRITTIAARYVGKPMGSFPLLSSQINPHSLDNGVGNLGLQSGMGTEMYGAGDFPRGPGEADRTMIIELAVSAMEELLRMAQLGDPLWVKPIDSPLEILNQEEYIRNFPRGIGPTPVGLKQEASRDTGVVIMNHTSLIEILMNVNQWSNMFSGIVSRAMTVEVLSMGVAANYNGALQIMTAEFQVPTPLVPTRESLFLRYSKQHSENTWVVVDVSLDHLRPSSMMTCRRRPSGCIIQEQSNGYSKVIWVEHMEVDERPVNGLYTNLVNSTVAFGAKRWVKTLERQCERLASAMASNVAPSDHGVMIPLEGRRCMLRLAERMVIAFTSGINASTSHTWTKLSPGDTAEEVRVMTRKSSGDPGRPPGIVLSAATSFWLPINRKSVFEFLRNENFRSQWDILSDGGIIVEMAHIANGRDPGNCVSLLRVNLYRREDQRGGHKGESLTSWCSKRRVGERNKEGMEEWILG</sequence>
<feature type="domain" description="Homeobox" evidence="13">
    <location>
        <begin position="62"/>
        <end position="122"/>
    </location>
</feature>
<keyword evidence="16" id="KW-1185">Reference proteome</keyword>
<dbReference type="Pfam" id="PF25797">
    <property type="entry name" value="PDF2_C"/>
    <property type="match status" value="1"/>
</dbReference>
<name>A0A7J7L0Q5_9MAGN</name>
<dbReference type="PROSITE" id="PS50848">
    <property type="entry name" value="START"/>
    <property type="match status" value="1"/>
</dbReference>
<evidence type="ECO:0000256" key="8">
    <source>
        <dbReference type="ARBA" id="ARBA00023242"/>
    </source>
</evidence>
<dbReference type="PROSITE" id="PS50071">
    <property type="entry name" value="HOMEOBOX_2"/>
    <property type="match status" value="1"/>
</dbReference>
<comment type="similarity">
    <text evidence="2">Belongs to the HD-ZIP homeobox family. Class IV subfamily.</text>
</comment>
<dbReference type="AlphaFoldDB" id="A0A7J7L0Q5"/>
<dbReference type="CDD" id="cd00086">
    <property type="entry name" value="homeodomain"/>
    <property type="match status" value="1"/>
</dbReference>
<dbReference type="SMART" id="SM00234">
    <property type="entry name" value="START"/>
    <property type="match status" value="1"/>
</dbReference>
<dbReference type="EMBL" id="JACGCM010002762">
    <property type="protein sequence ID" value="KAF6136124.1"/>
    <property type="molecule type" value="Genomic_DNA"/>
</dbReference>
<keyword evidence="6 9" id="KW-0371">Homeobox</keyword>
<comment type="subcellular location">
    <subcellularLocation>
        <location evidence="1 9 10">Nucleus</location>
    </subcellularLocation>
</comment>
<evidence type="ECO:0000256" key="1">
    <source>
        <dbReference type="ARBA" id="ARBA00004123"/>
    </source>
</evidence>
<evidence type="ECO:0000256" key="9">
    <source>
        <dbReference type="PROSITE-ProRule" id="PRU00108"/>
    </source>
</evidence>
<evidence type="ECO:0000256" key="2">
    <source>
        <dbReference type="ARBA" id="ARBA00006789"/>
    </source>
</evidence>
<evidence type="ECO:0000256" key="7">
    <source>
        <dbReference type="ARBA" id="ARBA00023163"/>
    </source>
</evidence>
<evidence type="ECO:0000256" key="12">
    <source>
        <dbReference type="SAM" id="MobiDB-lite"/>
    </source>
</evidence>
<organism evidence="15 16">
    <name type="scientific">Kingdonia uniflora</name>
    <dbReference type="NCBI Taxonomy" id="39325"/>
    <lineage>
        <taxon>Eukaryota</taxon>
        <taxon>Viridiplantae</taxon>
        <taxon>Streptophyta</taxon>
        <taxon>Embryophyta</taxon>
        <taxon>Tracheophyta</taxon>
        <taxon>Spermatophyta</taxon>
        <taxon>Magnoliopsida</taxon>
        <taxon>Ranunculales</taxon>
        <taxon>Circaeasteraceae</taxon>
        <taxon>Kingdonia</taxon>
    </lineage>
</organism>
<evidence type="ECO:0000313" key="16">
    <source>
        <dbReference type="Proteomes" id="UP000541444"/>
    </source>
</evidence>
<accession>A0A7J7L0Q5</accession>
<feature type="compositionally biased region" description="Basic and acidic residues" evidence="12">
    <location>
        <begin position="27"/>
        <end position="43"/>
    </location>
</feature>
<feature type="compositionally biased region" description="Basic residues" evidence="12">
    <location>
        <begin position="62"/>
        <end position="71"/>
    </location>
</feature>
<dbReference type="InterPro" id="IPR001356">
    <property type="entry name" value="HD"/>
</dbReference>
<dbReference type="Proteomes" id="UP000541444">
    <property type="component" value="Unassembled WGS sequence"/>
</dbReference>
<dbReference type="Gene3D" id="1.10.10.60">
    <property type="entry name" value="Homeodomain-like"/>
    <property type="match status" value="1"/>
</dbReference>
<keyword evidence="8 9" id="KW-0539">Nucleus</keyword>
<protein>
    <submittedName>
        <fullName evidence="15">Uncharacterized protein</fullName>
    </submittedName>
</protein>
<dbReference type="SUPFAM" id="SSF55961">
    <property type="entry name" value="Bet v1-like"/>
    <property type="match status" value="2"/>
</dbReference>
<evidence type="ECO:0000313" key="15">
    <source>
        <dbReference type="EMBL" id="KAF6136124.1"/>
    </source>
</evidence>
<dbReference type="GO" id="GO:0003677">
    <property type="term" value="F:DNA binding"/>
    <property type="evidence" value="ECO:0007669"/>
    <property type="project" value="UniProtKB-UniRule"/>
</dbReference>
<dbReference type="InterPro" id="IPR023393">
    <property type="entry name" value="START-like_dom_sf"/>
</dbReference>
<reference evidence="15 16" key="1">
    <citation type="journal article" date="2020" name="IScience">
        <title>Genome Sequencing of the Endangered Kingdonia uniflora (Circaeasteraceae, Ranunculales) Reveals Potential Mechanisms of Evolutionary Specialization.</title>
        <authorList>
            <person name="Sun Y."/>
            <person name="Deng T."/>
            <person name="Zhang A."/>
            <person name="Moore M.J."/>
            <person name="Landis J.B."/>
            <person name="Lin N."/>
            <person name="Zhang H."/>
            <person name="Zhang X."/>
            <person name="Huang J."/>
            <person name="Zhang X."/>
            <person name="Sun H."/>
            <person name="Wang H."/>
        </authorList>
    </citation>
    <scope>NUCLEOTIDE SEQUENCE [LARGE SCALE GENOMIC DNA]</scope>
    <source>
        <strain evidence="15">TB1705</strain>
        <tissue evidence="15">Leaf</tissue>
    </source>
</reference>